<sequence length="977" mass="112053">MSSGSVFSETLQTITTTKLEELAEHRLAFEKQYTALLKSADSEPDALKRLFVLVEGAKSSLRVETANDKNGTRGRVIIGSTGNTRLETDLKNLDRFLEQARYDPSVSPKVLQDWEASVRQYLAIQSAKYQYADLYGKLVTEWLTSEKSALTDDEDVKMTDSFEELPGVKKMDSRSKWEKMVFEPAEVDVAGLKSYLEDLFLGGPKENAKFFNELKESVETFEKSFSTPSQFTVDVLRWVIDGVESSDLLTNEKREVLKDFLSNDTILSEISDVLNMRMAALSRWSWGEFVPLEQRRSLNGSYTIHMHEDLLQAIFLHYIGAKWSSFFKNAFRTFTRKTAPFNKPEVSTKADKLHRKYYLGKRGTWTAPSLRSERFKKFRTDYFSHQLLDYPDQQIEIQQGEEEADFEDYVQQKKKKTFGGRTKQTARKSTGGKAPRKQLASKAARMSAPSQPNRFLRDEDTEEEEDLIDYSDEGDEEERNEEEEEVYPPRGPKRPMQAKQTLLHLLSTEIVLNTHLHGELSCFRSVFDSWNPLLPHDTILGVLEFLGVSPKWRTFFKKFLEAPLKFMDDVSAEPRARRRGMPGSHALSDVFGEAVLACLDLSVHRATEGGLLHRVYDDIWFWSEDYEKCAEGWARVTKFTEVMGAKINERKTGSVRIAGDSSKSLSIDDRLPTGEIRWGFLYLDDTTGRFEIDDTMVSGHIEELRKQLEGKKTSVIDWIQAWNTYAATFMSSNFGQAANCFGREHVDKMLATHRRVQETIFDGGNVTQFLKTIIRERFGVENIPDGFLFFPVELGGLDLQSPFVGLLQIRDSVKENPRDFMTEYDENERSDYADAKARFDRLGSRIEPRDPDHSFKPANNPDTFLSFEEFVKHREHYYPSGKADLTRVYRALLTHPVEESIDISSTIDEAIKGLSGQGNLKSITSTWYSMAPYWKWVAQMYGPEMVERFGGLNVVDAELLPIGMVSLFRQKRVKWQG</sequence>
<dbReference type="CDD" id="cd01709">
    <property type="entry name" value="RT_like_1"/>
    <property type="match status" value="1"/>
</dbReference>
<gene>
    <name evidence="5" type="ORF">PDIGIT_LOCUS741</name>
</gene>
<evidence type="ECO:0000256" key="3">
    <source>
        <dbReference type="ARBA" id="ARBA00023269"/>
    </source>
</evidence>
<dbReference type="PRINTS" id="PR00622">
    <property type="entry name" value="HISTONEH3"/>
</dbReference>
<protein>
    <recommendedName>
        <fullName evidence="7">Reverse transcriptase domain-containing protein</fullName>
    </recommendedName>
</protein>
<feature type="compositionally biased region" description="Acidic residues" evidence="4">
    <location>
        <begin position="459"/>
        <end position="486"/>
    </location>
</feature>
<evidence type="ECO:0000256" key="4">
    <source>
        <dbReference type="SAM" id="MobiDB-lite"/>
    </source>
</evidence>
<dbReference type="EMBL" id="CAOQHR010000001">
    <property type="protein sequence ID" value="CAI6245116.1"/>
    <property type="molecule type" value="Genomic_DNA"/>
</dbReference>
<keyword evidence="6" id="KW-1185">Reference proteome</keyword>
<comment type="caution">
    <text evidence="5">The sequence shown here is derived from an EMBL/GenBank/DDBJ whole genome shotgun (WGS) entry which is preliminary data.</text>
</comment>
<proteinExistence type="predicted"/>
<dbReference type="GO" id="GO:0000786">
    <property type="term" value="C:nucleosome"/>
    <property type="evidence" value="ECO:0007669"/>
    <property type="project" value="UniProtKB-KW"/>
</dbReference>
<keyword evidence="3" id="KW-0544">Nucleosome core</keyword>
<evidence type="ECO:0000256" key="2">
    <source>
        <dbReference type="ARBA" id="ARBA00022454"/>
    </source>
</evidence>
<reference evidence="5" key="1">
    <citation type="submission" date="2023-01" db="EMBL/GenBank/DDBJ databases">
        <authorList>
            <person name="Van Ghelder C."/>
            <person name="Rancurel C."/>
        </authorList>
    </citation>
    <scope>NUCLEOTIDE SEQUENCE</scope>
    <source>
        <strain evidence="5">CNCM I-4278</strain>
    </source>
</reference>
<dbReference type="GO" id="GO:0030527">
    <property type="term" value="F:structural constituent of chromatin"/>
    <property type="evidence" value="ECO:0007669"/>
    <property type="project" value="InterPro"/>
</dbReference>
<evidence type="ECO:0000256" key="1">
    <source>
        <dbReference type="ARBA" id="ARBA00004286"/>
    </source>
</evidence>
<dbReference type="OrthoDB" id="74545at2759"/>
<dbReference type="PANTHER" id="PTHR37015:SF2">
    <property type="entry name" value="REVERSE TRANSCRIPTASE DOMAIN-CONTAINING PROTEIN"/>
    <property type="match status" value="1"/>
</dbReference>
<evidence type="ECO:0000313" key="6">
    <source>
        <dbReference type="Proteomes" id="UP001152607"/>
    </source>
</evidence>
<dbReference type="Proteomes" id="UP001152607">
    <property type="component" value="Unassembled WGS sequence"/>
</dbReference>
<dbReference type="GO" id="GO:0003677">
    <property type="term" value="F:DNA binding"/>
    <property type="evidence" value="ECO:0007669"/>
    <property type="project" value="InterPro"/>
</dbReference>
<keyword evidence="2" id="KW-0158">Chromosome</keyword>
<evidence type="ECO:0000313" key="5">
    <source>
        <dbReference type="EMBL" id="CAI6245116.1"/>
    </source>
</evidence>
<name>A0A9W4U1J3_9PLEO</name>
<dbReference type="InterPro" id="IPR000164">
    <property type="entry name" value="Histone_H3/CENP-A"/>
</dbReference>
<feature type="region of interest" description="Disordered" evidence="4">
    <location>
        <begin position="403"/>
        <end position="496"/>
    </location>
</feature>
<comment type="subcellular location">
    <subcellularLocation>
        <location evidence="1">Chromosome</location>
    </subcellularLocation>
</comment>
<dbReference type="PROSITE" id="PS00322">
    <property type="entry name" value="HISTONE_H3_1"/>
    <property type="match status" value="1"/>
</dbReference>
<organism evidence="5 6">
    <name type="scientific">Periconia digitata</name>
    <dbReference type="NCBI Taxonomy" id="1303443"/>
    <lineage>
        <taxon>Eukaryota</taxon>
        <taxon>Fungi</taxon>
        <taxon>Dikarya</taxon>
        <taxon>Ascomycota</taxon>
        <taxon>Pezizomycotina</taxon>
        <taxon>Dothideomycetes</taxon>
        <taxon>Pleosporomycetidae</taxon>
        <taxon>Pleosporales</taxon>
        <taxon>Massarineae</taxon>
        <taxon>Periconiaceae</taxon>
        <taxon>Periconia</taxon>
    </lineage>
</organism>
<evidence type="ECO:0008006" key="7">
    <source>
        <dbReference type="Google" id="ProtNLM"/>
    </source>
</evidence>
<keyword evidence="3" id="KW-0238">DNA-binding</keyword>
<dbReference type="AlphaFoldDB" id="A0A9W4U1J3"/>
<accession>A0A9W4U1J3</accession>
<dbReference type="PANTHER" id="PTHR37015">
    <property type="entry name" value="REVERSE TRANSCRIPTASE DOMAIN-CONTAINING PROTEIN"/>
    <property type="match status" value="1"/>
</dbReference>